<name>A0A4W3HWK2_CALMI</name>
<dbReference type="Gene3D" id="2.60.40.10">
    <property type="entry name" value="Immunoglobulins"/>
    <property type="match status" value="2"/>
</dbReference>
<dbReference type="PANTHER" id="PTHR46942:SF1">
    <property type="entry name" value="SIALIC ACID-BINDING IG-LIKE LECTIN 15"/>
    <property type="match status" value="1"/>
</dbReference>
<dbReference type="GeneTree" id="ENSGT01140000283283"/>
<dbReference type="PROSITE" id="PS50835">
    <property type="entry name" value="IG_LIKE"/>
    <property type="match status" value="2"/>
</dbReference>
<feature type="transmembrane region" description="Helical" evidence="1">
    <location>
        <begin position="227"/>
        <end position="248"/>
    </location>
</feature>
<dbReference type="InterPro" id="IPR007110">
    <property type="entry name" value="Ig-like_dom"/>
</dbReference>
<dbReference type="InterPro" id="IPR042836">
    <property type="entry name" value="SIG15"/>
</dbReference>
<proteinExistence type="predicted"/>
<keyword evidence="1" id="KW-0812">Transmembrane</keyword>
<reference evidence="4" key="3">
    <citation type="journal article" date="2014" name="Nature">
        <title>Elephant shark genome provides unique insights into gnathostome evolution.</title>
        <authorList>
            <consortium name="International Elephant Shark Genome Sequencing Consortium"/>
            <person name="Venkatesh B."/>
            <person name="Lee A.P."/>
            <person name="Ravi V."/>
            <person name="Maurya A.K."/>
            <person name="Lian M.M."/>
            <person name="Swann J.B."/>
            <person name="Ohta Y."/>
            <person name="Flajnik M.F."/>
            <person name="Sutoh Y."/>
            <person name="Kasahara M."/>
            <person name="Hoon S."/>
            <person name="Gangu V."/>
            <person name="Roy S.W."/>
            <person name="Irimia M."/>
            <person name="Korzh V."/>
            <person name="Kondrychyn I."/>
            <person name="Lim Z.W."/>
            <person name="Tay B.H."/>
            <person name="Tohari S."/>
            <person name="Kong K.W."/>
            <person name="Ho S."/>
            <person name="Lorente-Galdos B."/>
            <person name="Quilez J."/>
            <person name="Marques-Bonet T."/>
            <person name="Raney B.J."/>
            <person name="Ingham P.W."/>
            <person name="Tay A."/>
            <person name="Hillier L.W."/>
            <person name="Minx P."/>
            <person name="Boehm T."/>
            <person name="Wilson R.K."/>
            <person name="Brenner S."/>
            <person name="Warren W.C."/>
        </authorList>
    </citation>
    <scope>NUCLEOTIDE SEQUENCE [LARGE SCALE GENOMIC DNA]</scope>
</reference>
<dbReference type="Pfam" id="PF07686">
    <property type="entry name" value="V-set"/>
    <property type="match status" value="1"/>
</dbReference>
<protein>
    <recommendedName>
        <fullName evidence="2">Ig-like domain-containing protein</fullName>
    </recommendedName>
</protein>
<dbReference type="InParanoid" id="A0A4W3HWK2"/>
<feature type="domain" description="Ig-like" evidence="2">
    <location>
        <begin position="146"/>
        <end position="216"/>
    </location>
</feature>
<dbReference type="InterPro" id="IPR013783">
    <property type="entry name" value="Ig-like_fold"/>
</dbReference>
<dbReference type="InterPro" id="IPR013106">
    <property type="entry name" value="Ig_V-set"/>
</dbReference>
<dbReference type="InterPro" id="IPR003599">
    <property type="entry name" value="Ig_sub"/>
</dbReference>
<keyword evidence="1" id="KW-0472">Membrane</keyword>
<organism evidence="3 4">
    <name type="scientific">Callorhinchus milii</name>
    <name type="common">Ghost shark</name>
    <dbReference type="NCBI Taxonomy" id="7868"/>
    <lineage>
        <taxon>Eukaryota</taxon>
        <taxon>Metazoa</taxon>
        <taxon>Chordata</taxon>
        <taxon>Craniata</taxon>
        <taxon>Vertebrata</taxon>
        <taxon>Chondrichthyes</taxon>
        <taxon>Holocephali</taxon>
        <taxon>Chimaeriformes</taxon>
        <taxon>Callorhinchidae</taxon>
        <taxon>Callorhinchus</taxon>
    </lineage>
</organism>
<dbReference type="GO" id="GO:2001204">
    <property type="term" value="P:regulation of osteoclast development"/>
    <property type="evidence" value="ECO:0007669"/>
    <property type="project" value="TreeGrafter"/>
</dbReference>
<reference evidence="4" key="2">
    <citation type="journal article" date="2007" name="PLoS Biol.">
        <title>Survey sequencing and comparative analysis of the elephant shark (Callorhinchus milii) genome.</title>
        <authorList>
            <person name="Venkatesh B."/>
            <person name="Kirkness E.F."/>
            <person name="Loh Y.H."/>
            <person name="Halpern A.L."/>
            <person name="Lee A.P."/>
            <person name="Johnson J."/>
            <person name="Dandona N."/>
            <person name="Viswanathan L.D."/>
            <person name="Tay A."/>
            <person name="Venter J.C."/>
            <person name="Strausberg R.L."/>
            <person name="Brenner S."/>
        </authorList>
    </citation>
    <scope>NUCLEOTIDE SEQUENCE [LARGE SCALE GENOMIC DNA]</scope>
</reference>
<feature type="domain" description="Ig-like" evidence="2">
    <location>
        <begin position="16"/>
        <end position="139"/>
    </location>
</feature>
<dbReference type="InterPro" id="IPR036179">
    <property type="entry name" value="Ig-like_dom_sf"/>
</dbReference>
<dbReference type="SMART" id="SM00406">
    <property type="entry name" value="IGv"/>
    <property type="match status" value="1"/>
</dbReference>
<dbReference type="OMA" id="KITWIGP"/>
<dbReference type="PANTHER" id="PTHR46942">
    <property type="entry name" value="SIALIC ACID-BINDING IG-LIKE LECTIN 15"/>
    <property type="match status" value="1"/>
</dbReference>
<accession>A0A4W3HWK2</accession>
<keyword evidence="1" id="KW-1133">Transmembrane helix</keyword>
<reference evidence="4" key="1">
    <citation type="journal article" date="2006" name="Science">
        <title>Ancient noncoding elements conserved in the human genome.</title>
        <authorList>
            <person name="Venkatesh B."/>
            <person name="Kirkness E.F."/>
            <person name="Loh Y.H."/>
            <person name="Halpern A.L."/>
            <person name="Lee A.P."/>
            <person name="Johnson J."/>
            <person name="Dandona N."/>
            <person name="Viswanathan L.D."/>
            <person name="Tay A."/>
            <person name="Venter J.C."/>
            <person name="Strausberg R.L."/>
            <person name="Brenner S."/>
        </authorList>
    </citation>
    <scope>NUCLEOTIDE SEQUENCE [LARGE SCALE GENOMIC DNA]</scope>
</reference>
<dbReference type="AlphaFoldDB" id="A0A4W3HWK2"/>
<dbReference type="GO" id="GO:0032956">
    <property type="term" value="P:regulation of actin cytoskeleton organization"/>
    <property type="evidence" value="ECO:0007669"/>
    <property type="project" value="TreeGrafter"/>
</dbReference>
<sequence length="285" mass="31062">MYSVTLTALHYSNPVPVSGHEEKLRSVTGTKGGDATLPCSFTIPNTYQNRATVTVLWRRGRPHGQLVFNYTLGLTARTNSGESETVNEGNRYKLVRNVGDGDASLKIRGLELNDTVRYFCHVHTLHCHQNTPAVILSLSLVAGGDIVCSAEGEPPANITWIDPEHNTLPINTSHTPVTHVPDKHQTVGEIRGPRLRGTYHCVAENTQGSDARDILAPGPQSNGGRTVYIMVSIVVLLVLVTAIIIWRVKRGRCLQTKVMFIPSESVSAARTLTSGSADYLPRLPP</sequence>
<dbReference type="SUPFAM" id="SSF48726">
    <property type="entry name" value="Immunoglobulin"/>
    <property type="match status" value="2"/>
</dbReference>
<dbReference type="GO" id="GO:0045124">
    <property type="term" value="P:regulation of bone resorption"/>
    <property type="evidence" value="ECO:0007669"/>
    <property type="project" value="TreeGrafter"/>
</dbReference>
<evidence type="ECO:0000256" key="1">
    <source>
        <dbReference type="SAM" id="Phobius"/>
    </source>
</evidence>
<dbReference type="Ensembl" id="ENSCMIT00000021111.1">
    <property type="protein sequence ID" value="ENSCMIP00000020731.1"/>
    <property type="gene ID" value="ENSCMIG00000009530.1"/>
</dbReference>
<reference evidence="3" key="5">
    <citation type="submission" date="2025-09" db="UniProtKB">
        <authorList>
            <consortium name="Ensembl"/>
        </authorList>
    </citation>
    <scope>IDENTIFICATION</scope>
</reference>
<evidence type="ECO:0000259" key="2">
    <source>
        <dbReference type="PROSITE" id="PS50835"/>
    </source>
</evidence>
<dbReference type="Proteomes" id="UP000314986">
    <property type="component" value="Unassembled WGS sequence"/>
</dbReference>
<dbReference type="GO" id="GO:0005886">
    <property type="term" value="C:plasma membrane"/>
    <property type="evidence" value="ECO:0007669"/>
    <property type="project" value="TreeGrafter"/>
</dbReference>
<evidence type="ECO:0000313" key="3">
    <source>
        <dbReference type="Ensembl" id="ENSCMIP00000020731.1"/>
    </source>
</evidence>
<dbReference type="SMART" id="SM00409">
    <property type="entry name" value="IG"/>
    <property type="match status" value="1"/>
</dbReference>
<evidence type="ECO:0000313" key="4">
    <source>
        <dbReference type="Proteomes" id="UP000314986"/>
    </source>
</evidence>
<reference evidence="3" key="4">
    <citation type="submission" date="2025-08" db="UniProtKB">
        <authorList>
            <consortium name="Ensembl"/>
        </authorList>
    </citation>
    <scope>IDENTIFICATION</scope>
</reference>
<keyword evidence="4" id="KW-1185">Reference proteome</keyword>